<evidence type="ECO:0000256" key="3">
    <source>
        <dbReference type="ARBA" id="ARBA00012579"/>
    </source>
</evidence>
<dbReference type="InterPro" id="IPR003526">
    <property type="entry name" value="MECDP_synthase"/>
</dbReference>
<dbReference type="Gene3D" id="3.30.1330.50">
    <property type="entry name" value="2-C-methyl-D-erythritol 2,4-cyclodiphosphate synthase"/>
    <property type="match status" value="1"/>
</dbReference>
<sequence length="159" mass="16745">MTLRVGLGTDIHRLEEGRPCILGGIELPHPTGPMGHSDGDAVLHALIDAVTGAAGLDDIGTLFPNDDPLWKDADSKALLVEAVSLAAKKGWHVVNADVVISTEGPKIKPHRAEMRASIARLLGVDVDAVNVKGKTLEGLTEMADGRAVSVQAVCLLQHR</sequence>
<evidence type="ECO:0000256" key="8">
    <source>
        <dbReference type="RuleBase" id="RU004395"/>
    </source>
</evidence>
<comment type="similarity">
    <text evidence="7 8">Belongs to the IspF family.</text>
</comment>
<feature type="site" description="Transition state stabilizer" evidence="7">
    <location>
        <position position="135"/>
    </location>
</feature>
<feature type="binding site" evidence="7">
    <location>
        <position position="12"/>
    </location>
    <ligand>
        <name>a divalent metal cation</name>
        <dbReference type="ChEBI" id="CHEBI:60240"/>
    </ligand>
</feature>
<dbReference type="EC" id="4.6.1.12" evidence="3 7"/>
<evidence type="ECO:0000313" key="11">
    <source>
        <dbReference type="Proteomes" id="UP000320390"/>
    </source>
</evidence>
<comment type="catalytic activity">
    <reaction evidence="1 7 8">
        <text>4-CDP-2-C-methyl-D-erythritol 2-phosphate = 2-C-methyl-D-erythritol 2,4-cyclic diphosphate + CMP</text>
        <dbReference type="Rhea" id="RHEA:23864"/>
        <dbReference type="ChEBI" id="CHEBI:57919"/>
        <dbReference type="ChEBI" id="CHEBI:58483"/>
        <dbReference type="ChEBI" id="CHEBI:60377"/>
        <dbReference type="EC" id="4.6.1.12"/>
    </reaction>
</comment>
<dbReference type="NCBIfam" id="TIGR00151">
    <property type="entry name" value="ispF"/>
    <property type="match status" value="1"/>
</dbReference>
<dbReference type="GO" id="GO:0016114">
    <property type="term" value="P:terpenoid biosynthetic process"/>
    <property type="evidence" value="ECO:0007669"/>
    <property type="project" value="InterPro"/>
</dbReference>
<dbReference type="CDD" id="cd00554">
    <property type="entry name" value="MECDP_synthase"/>
    <property type="match status" value="1"/>
</dbReference>
<reference evidence="10 11" key="1">
    <citation type="submission" date="2019-02" db="EMBL/GenBank/DDBJ databases">
        <title>Deep-cultivation of Planctomycetes and their phenomic and genomic characterization uncovers novel biology.</title>
        <authorList>
            <person name="Wiegand S."/>
            <person name="Jogler M."/>
            <person name="Boedeker C."/>
            <person name="Pinto D."/>
            <person name="Vollmers J."/>
            <person name="Rivas-Marin E."/>
            <person name="Kohn T."/>
            <person name="Peeters S.H."/>
            <person name="Heuer A."/>
            <person name="Rast P."/>
            <person name="Oberbeckmann S."/>
            <person name="Bunk B."/>
            <person name="Jeske O."/>
            <person name="Meyerdierks A."/>
            <person name="Storesund J.E."/>
            <person name="Kallscheuer N."/>
            <person name="Luecker S."/>
            <person name="Lage O.M."/>
            <person name="Pohl T."/>
            <person name="Merkel B.J."/>
            <person name="Hornburger P."/>
            <person name="Mueller R.-W."/>
            <person name="Bruemmer F."/>
            <person name="Labrenz M."/>
            <person name="Spormann A.M."/>
            <person name="Op den Camp H."/>
            <person name="Overmann J."/>
            <person name="Amann R."/>
            <person name="Jetten M.S.M."/>
            <person name="Mascher T."/>
            <person name="Medema M.H."/>
            <person name="Devos D.P."/>
            <person name="Kaster A.-K."/>
            <person name="Ovreas L."/>
            <person name="Rohde M."/>
            <person name="Galperin M.Y."/>
            <person name="Jogler C."/>
        </authorList>
    </citation>
    <scope>NUCLEOTIDE SEQUENCE [LARGE SCALE GENOMIC DNA]</scope>
    <source>
        <strain evidence="10 11">Poly30</strain>
    </source>
</reference>
<dbReference type="Pfam" id="PF02542">
    <property type="entry name" value="YgbB"/>
    <property type="match status" value="1"/>
</dbReference>
<evidence type="ECO:0000259" key="9">
    <source>
        <dbReference type="Pfam" id="PF02542"/>
    </source>
</evidence>
<comment type="subunit">
    <text evidence="7">Homotrimer.</text>
</comment>
<feature type="site" description="Transition state stabilizer" evidence="7">
    <location>
        <position position="36"/>
    </location>
</feature>
<feature type="domain" description="2-C-methyl-D-erythritol 2,4-cyclodiphosphate synthase" evidence="9">
    <location>
        <begin position="3"/>
        <end position="156"/>
    </location>
</feature>
<dbReference type="InterPro" id="IPR020555">
    <property type="entry name" value="MECDP_synthase_CS"/>
</dbReference>
<evidence type="ECO:0000256" key="2">
    <source>
        <dbReference type="ARBA" id="ARBA00004709"/>
    </source>
</evidence>
<dbReference type="InterPro" id="IPR036571">
    <property type="entry name" value="MECDP_synthase_sf"/>
</dbReference>
<name>A0A518ENK9_9BACT</name>
<feature type="binding site" evidence="7">
    <location>
        <begin position="63"/>
        <end position="67"/>
    </location>
    <ligand>
        <name>4-CDP-2-C-methyl-D-erythritol 2-phosphate</name>
        <dbReference type="ChEBI" id="CHEBI:57919"/>
    </ligand>
</feature>
<feature type="binding site" evidence="7">
    <location>
        <begin position="36"/>
        <end position="37"/>
    </location>
    <ligand>
        <name>4-CDP-2-C-methyl-D-erythritol 2-phosphate</name>
        <dbReference type="ChEBI" id="CHEBI:57919"/>
    </ligand>
</feature>
<keyword evidence="5 7" id="KW-0414">Isoprene biosynthesis</keyword>
<comment type="function">
    <text evidence="7">Involved in the biosynthesis of isopentenyl diphosphate (IPP) and dimethylallyl diphosphate (DMAPP), two major building blocks of isoprenoid compounds. Catalyzes the conversion of 4-diphosphocytidyl-2-C-methyl-D-erythritol 2-phosphate (CDP-ME2P) to 2-C-methyl-D-erythritol 2,4-cyclodiphosphate (ME-CPP) with a corresponding release of cytidine 5-monophosphate (CMP).</text>
</comment>
<dbReference type="Proteomes" id="UP000320390">
    <property type="component" value="Chromosome"/>
</dbReference>
<dbReference type="HAMAP" id="MF_00107">
    <property type="entry name" value="IspF"/>
    <property type="match status" value="1"/>
</dbReference>
<comment type="cofactor">
    <cofactor evidence="7">
        <name>a divalent metal cation</name>
        <dbReference type="ChEBI" id="CHEBI:60240"/>
    </cofactor>
    <text evidence="7">Binds 1 divalent metal cation per subunit.</text>
</comment>
<keyword evidence="4 7" id="KW-0479">Metal-binding</keyword>
<keyword evidence="6 7" id="KW-0456">Lyase</keyword>
<gene>
    <name evidence="7 10" type="primary">ispF</name>
    <name evidence="10" type="ORF">Poly30_11730</name>
</gene>
<dbReference type="GO" id="GO:0019288">
    <property type="term" value="P:isopentenyl diphosphate biosynthetic process, methylerythritol 4-phosphate pathway"/>
    <property type="evidence" value="ECO:0007669"/>
    <property type="project" value="UniProtKB-UniRule"/>
</dbReference>
<dbReference type="AlphaFoldDB" id="A0A518ENK9"/>
<dbReference type="PROSITE" id="PS01350">
    <property type="entry name" value="ISPF"/>
    <property type="match status" value="1"/>
</dbReference>
<comment type="pathway">
    <text evidence="2 7">Isoprenoid biosynthesis; isopentenyl diphosphate biosynthesis via DXP pathway; isopentenyl diphosphate from 1-deoxy-D-xylulose 5-phosphate: step 4/6.</text>
</comment>
<comment type="caution">
    <text evidence="7">Lacks conserved residue(s) required for the propagation of feature annotation.</text>
</comment>
<dbReference type="PANTHER" id="PTHR43181:SF1">
    <property type="entry name" value="2-C-METHYL-D-ERYTHRITOL 2,4-CYCLODIPHOSPHATE SYNTHASE, CHLOROPLASTIC"/>
    <property type="match status" value="1"/>
</dbReference>
<feature type="binding site" evidence="7">
    <location>
        <position position="44"/>
    </location>
    <ligand>
        <name>a divalent metal cation</name>
        <dbReference type="ChEBI" id="CHEBI:60240"/>
    </ligand>
</feature>
<dbReference type="GO" id="GO:0008685">
    <property type="term" value="F:2-C-methyl-D-erythritol 2,4-cyclodiphosphate synthase activity"/>
    <property type="evidence" value="ECO:0007669"/>
    <property type="project" value="UniProtKB-UniRule"/>
</dbReference>
<evidence type="ECO:0000313" key="10">
    <source>
        <dbReference type="EMBL" id="QDV05674.1"/>
    </source>
</evidence>
<evidence type="ECO:0000256" key="7">
    <source>
        <dbReference type="HAMAP-Rule" id="MF_00107"/>
    </source>
</evidence>
<feature type="binding site" evidence="7">
    <location>
        <begin position="10"/>
        <end position="12"/>
    </location>
    <ligand>
        <name>4-CDP-2-C-methyl-D-erythritol 2-phosphate</name>
        <dbReference type="ChEBI" id="CHEBI:57919"/>
    </ligand>
</feature>
<feature type="binding site" evidence="7">
    <location>
        <position position="10"/>
    </location>
    <ligand>
        <name>a divalent metal cation</name>
        <dbReference type="ChEBI" id="CHEBI:60240"/>
    </ligand>
</feature>
<evidence type="ECO:0000256" key="5">
    <source>
        <dbReference type="ARBA" id="ARBA00023229"/>
    </source>
</evidence>
<dbReference type="PANTHER" id="PTHR43181">
    <property type="entry name" value="2-C-METHYL-D-ERYTHRITOL 2,4-CYCLODIPHOSPHATE SYNTHASE, CHLOROPLASTIC"/>
    <property type="match status" value="1"/>
</dbReference>
<dbReference type="RefSeq" id="WP_145195176.1">
    <property type="nucleotide sequence ID" value="NZ_CP036434.1"/>
</dbReference>
<evidence type="ECO:0000256" key="1">
    <source>
        <dbReference type="ARBA" id="ARBA00000200"/>
    </source>
</evidence>
<organism evidence="10 11">
    <name type="scientific">Saltatorellus ferox</name>
    <dbReference type="NCBI Taxonomy" id="2528018"/>
    <lineage>
        <taxon>Bacteria</taxon>
        <taxon>Pseudomonadati</taxon>
        <taxon>Planctomycetota</taxon>
        <taxon>Planctomycetia</taxon>
        <taxon>Planctomycetia incertae sedis</taxon>
        <taxon>Saltatorellus</taxon>
    </lineage>
</organism>
<proteinExistence type="inferred from homology"/>
<evidence type="ECO:0000256" key="4">
    <source>
        <dbReference type="ARBA" id="ARBA00022723"/>
    </source>
</evidence>
<keyword evidence="11" id="KW-1185">Reference proteome</keyword>
<dbReference type="UniPathway" id="UPA00056">
    <property type="reaction ID" value="UER00095"/>
</dbReference>
<dbReference type="EMBL" id="CP036434">
    <property type="protein sequence ID" value="QDV05674.1"/>
    <property type="molecule type" value="Genomic_DNA"/>
</dbReference>
<feature type="binding site" evidence="7">
    <location>
        <begin position="58"/>
        <end position="60"/>
    </location>
    <ligand>
        <name>4-CDP-2-C-methyl-D-erythritol 2-phosphate</name>
        <dbReference type="ChEBI" id="CHEBI:57919"/>
    </ligand>
</feature>
<protein>
    <recommendedName>
        <fullName evidence="3 7">2-C-methyl-D-erythritol 2,4-cyclodiphosphate synthase</fullName>
        <shortName evidence="7">MECDP-synthase</shortName>
        <shortName evidence="7">MECPP-synthase</shortName>
        <shortName evidence="7">MECPS</shortName>
        <ecNumber evidence="3 7">4.6.1.12</ecNumber>
    </recommendedName>
</protein>
<accession>A0A518ENK9</accession>
<evidence type="ECO:0000256" key="6">
    <source>
        <dbReference type="ARBA" id="ARBA00023239"/>
    </source>
</evidence>
<dbReference type="SUPFAM" id="SSF69765">
    <property type="entry name" value="IpsF-like"/>
    <property type="match status" value="1"/>
</dbReference>
<dbReference type="OrthoDB" id="9804336at2"/>
<dbReference type="GO" id="GO:0046872">
    <property type="term" value="F:metal ion binding"/>
    <property type="evidence" value="ECO:0007669"/>
    <property type="project" value="UniProtKB-KW"/>
</dbReference>